<feature type="compositionally biased region" description="Pro residues" evidence="1">
    <location>
        <begin position="43"/>
        <end position="80"/>
    </location>
</feature>
<keyword evidence="2" id="KW-0472">Membrane</keyword>
<evidence type="ECO:0000256" key="2">
    <source>
        <dbReference type="SAM" id="Phobius"/>
    </source>
</evidence>
<dbReference type="Proteomes" id="UP001500457">
    <property type="component" value="Unassembled WGS sequence"/>
</dbReference>
<sequence length="263" mass="26543">MTTPRTHHDQTPWHGPFPGVPPVPSPRSVHPGTPAPYAQPFAPATPPAGYPAFPPPPAVPPGPPPAGLGGPPAPGGPPGPPRRRTGRTVLIAVAVVVLGLVGLVRLGASDASPPGPAATTAAPAPTTPALPGPKGPRPATGTVLVERGGTGSGQLTAENGGSTDAYVTLASGQQVVRGVYVRAGETATVTDVPDGTYEVYFATGTGWNEDIRGFTADRQATRYDDTFPFTTSSTQATTWTVTLTPVVGGNAQSSDLPPDAVPR</sequence>
<protein>
    <submittedName>
        <fullName evidence="3">Uncharacterized protein</fullName>
    </submittedName>
</protein>
<keyword evidence="4" id="KW-1185">Reference proteome</keyword>
<feature type="region of interest" description="Disordered" evidence="1">
    <location>
        <begin position="110"/>
        <end position="159"/>
    </location>
</feature>
<evidence type="ECO:0000313" key="4">
    <source>
        <dbReference type="Proteomes" id="UP001500457"/>
    </source>
</evidence>
<gene>
    <name evidence="3" type="ORF">GCM10023203_32780</name>
</gene>
<feature type="region of interest" description="Disordered" evidence="1">
    <location>
        <begin position="1"/>
        <end position="85"/>
    </location>
</feature>
<proteinExistence type="predicted"/>
<feature type="compositionally biased region" description="Basic and acidic residues" evidence="1">
    <location>
        <begin position="1"/>
        <end position="11"/>
    </location>
</feature>
<keyword evidence="2" id="KW-1133">Transmembrane helix</keyword>
<keyword evidence="2" id="KW-0812">Transmembrane</keyword>
<dbReference type="EMBL" id="BAABHQ010000008">
    <property type="protein sequence ID" value="GAA4879587.1"/>
    <property type="molecule type" value="Genomic_DNA"/>
</dbReference>
<feature type="transmembrane region" description="Helical" evidence="2">
    <location>
        <begin position="89"/>
        <end position="108"/>
    </location>
</feature>
<comment type="caution">
    <text evidence="3">The sequence shown here is derived from an EMBL/GenBank/DDBJ whole genome shotgun (WGS) entry which is preliminary data.</text>
</comment>
<name>A0ABP9EI36_9PSEU</name>
<dbReference type="RefSeq" id="WP_274232428.1">
    <property type="nucleotide sequence ID" value="NZ_BAABHQ010000008.1"/>
</dbReference>
<evidence type="ECO:0000256" key="1">
    <source>
        <dbReference type="SAM" id="MobiDB-lite"/>
    </source>
</evidence>
<feature type="compositionally biased region" description="Pro residues" evidence="1">
    <location>
        <begin position="125"/>
        <end position="136"/>
    </location>
</feature>
<evidence type="ECO:0000313" key="3">
    <source>
        <dbReference type="EMBL" id="GAA4879587.1"/>
    </source>
</evidence>
<reference evidence="4" key="1">
    <citation type="journal article" date="2019" name="Int. J. Syst. Evol. Microbiol.">
        <title>The Global Catalogue of Microorganisms (GCM) 10K type strain sequencing project: providing services to taxonomists for standard genome sequencing and annotation.</title>
        <authorList>
            <consortium name="The Broad Institute Genomics Platform"/>
            <consortium name="The Broad Institute Genome Sequencing Center for Infectious Disease"/>
            <person name="Wu L."/>
            <person name="Ma J."/>
        </authorList>
    </citation>
    <scope>NUCLEOTIDE SEQUENCE [LARGE SCALE GENOMIC DNA]</scope>
    <source>
        <strain evidence="4">JCM 17983</strain>
    </source>
</reference>
<feature type="compositionally biased region" description="Low complexity" evidence="1">
    <location>
        <begin position="110"/>
        <end position="124"/>
    </location>
</feature>
<organism evidence="3 4">
    <name type="scientific">Actinomycetospora straminea</name>
    <dbReference type="NCBI Taxonomy" id="663607"/>
    <lineage>
        <taxon>Bacteria</taxon>
        <taxon>Bacillati</taxon>
        <taxon>Actinomycetota</taxon>
        <taxon>Actinomycetes</taxon>
        <taxon>Pseudonocardiales</taxon>
        <taxon>Pseudonocardiaceae</taxon>
        <taxon>Actinomycetospora</taxon>
    </lineage>
</organism>
<accession>A0ABP9EI36</accession>